<dbReference type="EMBL" id="BFAG01000002">
    <property type="protein sequence ID" value="GBF04706.1"/>
    <property type="molecule type" value="Genomic_DNA"/>
</dbReference>
<proteinExistence type="predicted"/>
<protein>
    <recommendedName>
        <fullName evidence="3">Tetratricopeptide repeat protein</fullName>
    </recommendedName>
</protein>
<dbReference type="Proteomes" id="UP000236569">
    <property type="component" value="Unassembled WGS sequence"/>
</dbReference>
<comment type="caution">
    <text evidence="1">The sequence shown here is derived from an EMBL/GenBank/DDBJ whole genome shotgun (WGS) entry which is preliminary data.</text>
</comment>
<name>A0A2I9D2J7_9DEIO</name>
<keyword evidence="2" id="KW-1185">Reference proteome</keyword>
<evidence type="ECO:0008006" key="3">
    <source>
        <dbReference type="Google" id="ProtNLM"/>
    </source>
</evidence>
<dbReference type="RefSeq" id="WP_103128179.1">
    <property type="nucleotide sequence ID" value="NZ_BFAG01000002.1"/>
</dbReference>
<evidence type="ECO:0000313" key="2">
    <source>
        <dbReference type="Proteomes" id="UP000236569"/>
    </source>
</evidence>
<evidence type="ECO:0000313" key="1">
    <source>
        <dbReference type="EMBL" id="GBF04706.1"/>
    </source>
</evidence>
<dbReference type="AlphaFoldDB" id="A0A2I9D2J7"/>
<sequence>MQYAAEAIYLSLPLKAINLTSAARMSYALAATHLGRTEEAYAEYQKVTAIPVSNPRQKHYAALNCCGIHLMRGEDFSARKIIDLLKEGHPEDAPAMVTWQYARALSGLLDPEEEIAPCPRSTYDVLNRALQLLMISLDPHKRDAANDILSLMRNWRPKSELHDATSAWIQTTALLHLDKPYLAAQRVQAASPFYPLAELLVTGAKIEIGLHHEGLDLEPLGDLCRKVQALFDRLPSQEARDGLAAKFSLWHPRAAAFVALSPYSVYELVAAAMPSVFTDGRPIQVYGRTVTTHLPFVQLSLEAFGLDATVVRDQSVERKRMADVLNVPWGTTRRMLPVVPPSLLIYHYLRLAEKEGPLWRRAARELAHSHGTVPTTNGGHLRTQRATLEDALQRLLDAEIDTQQFSRMIQALHRRRRAA</sequence>
<accession>A0A2I9D2J7</accession>
<organism evidence="1 2">
    <name type="scientific">Deinococcus aerius</name>
    <dbReference type="NCBI Taxonomy" id="200253"/>
    <lineage>
        <taxon>Bacteria</taxon>
        <taxon>Thermotogati</taxon>
        <taxon>Deinococcota</taxon>
        <taxon>Deinococci</taxon>
        <taxon>Deinococcales</taxon>
        <taxon>Deinococcaceae</taxon>
        <taxon>Deinococcus</taxon>
    </lineage>
</organism>
<reference evidence="2" key="1">
    <citation type="submission" date="2018-01" db="EMBL/GenBank/DDBJ databases">
        <title>Draft Genome Sequence of the Radioresistant Bacterium Deinococcus aerius TR0125, Isolated from the Higher Atmosphere above Japan.</title>
        <authorList>
            <person name="Satoh K."/>
            <person name="Arai H."/>
            <person name="Sanzen T."/>
            <person name="Kawaguchi Y."/>
            <person name="Hayashi H."/>
            <person name="Yokobori S."/>
            <person name="Yamagishi A."/>
            <person name="Oono Y."/>
            <person name="Narumi I."/>
        </authorList>
    </citation>
    <scope>NUCLEOTIDE SEQUENCE [LARGE SCALE GENOMIC DNA]</scope>
    <source>
        <strain evidence="2">TR0125</strain>
    </source>
</reference>
<dbReference type="OrthoDB" id="66779at2"/>
<gene>
    <name evidence="1" type="ORF">DAERI_020303</name>
</gene>